<evidence type="ECO:0000313" key="2">
    <source>
        <dbReference type="EMBL" id="MXV60879.1"/>
    </source>
</evidence>
<dbReference type="RefSeq" id="WP_160062269.1">
    <property type="nucleotide sequence ID" value="NZ_WUYX01000009.1"/>
</dbReference>
<dbReference type="Proteomes" id="UP000434101">
    <property type="component" value="Unassembled WGS sequence"/>
</dbReference>
<dbReference type="OrthoDB" id="371655at2157"/>
<evidence type="ECO:0000313" key="3">
    <source>
        <dbReference type="Proteomes" id="UP000434101"/>
    </source>
</evidence>
<dbReference type="CDD" id="cd00448">
    <property type="entry name" value="YjgF_YER057c_UK114_family"/>
    <property type="match status" value="1"/>
</dbReference>
<dbReference type="SUPFAM" id="SSF55298">
    <property type="entry name" value="YjgF-like"/>
    <property type="match status" value="1"/>
</dbReference>
<dbReference type="InterPro" id="IPR035959">
    <property type="entry name" value="RutC-like_sf"/>
</dbReference>
<dbReference type="EMBL" id="WUYX01000009">
    <property type="protein sequence ID" value="MXV60879.1"/>
    <property type="molecule type" value="Genomic_DNA"/>
</dbReference>
<dbReference type="PANTHER" id="PTHR11803">
    <property type="entry name" value="2-IMINOBUTANOATE/2-IMINOPROPANOATE DEAMINASE RIDA"/>
    <property type="match status" value="1"/>
</dbReference>
<name>A0A6B0VJW5_9EURY</name>
<dbReference type="GO" id="GO:0019239">
    <property type="term" value="F:deaminase activity"/>
    <property type="evidence" value="ECO:0007669"/>
    <property type="project" value="TreeGrafter"/>
</dbReference>
<accession>A0A6B0VJW5</accession>
<sequence length="140" mass="15263">MERSINTEPEQTDRLSSTSKRQCEGTNGTGAFGMRTGDSDLVFFEGILPQEGDRILNDHSIEVQATACFDRLEAVLSTRELDLADVMKVEVQLTDLANRNVVDTVYQARFSEGYPPRTTTGVCSLPGSAAVQFDVIAAAE</sequence>
<organism evidence="2 3">
    <name type="scientific">Natronorubrum halalkaliphilum</name>
    <dbReference type="NCBI Taxonomy" id="2691917"/>
    <lineage>
        <taxon>Archaea</taxon>
        <taxon>Methanobacteriati</taxon>
        <taxon>Methanobacteriota</taxon>
        <taxon>Stenosarchaea group</taxon>
        <taxon>Halobacteria</taxon>
        <taxon>Halobacteriales</taxon>
        <taxon>Natrialbaceae</taxon>
        <taxon>Natronorubrum</taxon>
    </lineage>
</organism>
<dbReference type="Pfam" id="PF01042">
    <property type="entry name" value="Ribonuc_L-PSP"/>
    <property type="match status" value="1"/>
</dbReference>
<dbReference type="GO" id="GO:0005829">
    <property type="term" value="C:cytosol"/>
    <property type="evidence" value="ECO:0007669"/>
    <property type="project" value="TreeGrafter"/>
</dbReference>
<reference evidence="2 3" key="1">
    <citation type="submission" date="2020-01" db="EMBL/GenBank/DDBJ databases">
        <title>Natronorubrum sp. JWXQ-INN 674 isolated from Inner Mongolia Autonomous Region of China.</title>
        <authorList>
            <person name="Xue Q."/>
        </authorList>
    </citation>
    <scope>NUCLEOTIDE SEQUENCE [LARGE SCALE GENOMIC DNA]</scope>
    <source>
        <strain evidence="2 3">JWXQ-INN-674</strain>
    </source>
</reference>
<feature type="region of interest" description="Disordered" evidence="1">
    <location>
        <begin position="1"/>
        <end position="31"/>
    </location>
</feature>
<dbReference type="PANTHER" id="PTHR11803:SF39">
    <property type="entry name" value="2-IMINOBUTANOATE_2-IMINOPROPANOATE DEAMINASE"/>
    <property type="match status" value="1"/>
</dbReference>
<keyword evidence="3" id="KW-1185">Reference proteome</keyword>
<feature type="compositionally biased region" description="Polar residues" evidence="1">
    <location>
        <begin position="1"/>
        <end position="26"/>
    </location>
</feature>
<proteinExistence type="predicted"/>
<gene>
    <name evidence="2" type="ORF">GS429_02080</name>
</gene>
<dbReference type="AlphaFoldDB" id="A0A6B0VJW5"/>
<dbReference type="InterPro" id="IPR006175">
    <property type="entry name" value="YjgF/YER057c/UK114"/>
</dbReference>
<comment type="caution">
    <text evidence="2">The sequence shown here is derived from an EMBL/GenBank/DDBJ whole genome shotgun (WGS) entry which is preliminary data.</text>
</comment>
<dbReference type="Gene3D" id="3.30.1330.40">
    <property type="entry name" value="RutC-like"/>
    <property type="match status" value="1"/>
</dbReference>
<protein>
    <submittedName>
        <fullName evidence="2">RidA family protein</fullName>
    </submittedName>
</protein>
<evidence type="ECO:0000256" key="1">
    <source>
        <dbReference type="SAM" id="MobiDB-lite"/>
    </source>
</evidence>